<reference evidence="3" key="1">
    <citation type="journal article" date="2019" name="bioRxiv">
        <title>The Genome of the Zebra Mussel, Dreissena polymorpha: A Resource for Invasive Species Research.</title>
        <authorList>
            <person name="McCartney M.A."/>
            <person name="Auch B."/>
            <person name="Kono T."/>
            <person name="Mallez S."/>
            <person name="Zhang Y."/>
            <person name="Obille A."/>
            <person name="Becker A."/>
            <person name="Abrahante J.E."/>
            <person name="Garbe J."/>
            <person name="Badalamenti J.P."/>
            <person name="Herman A."/>
            <person name="Mangelson H."/>
            <person name="Liachko I."/>
            <person name="Sullivan S."/>
            <person name="Sone E.D."/>
            <person name="Koren S."/>
            <person name="Silverstein K.A.T."/>
            <person name="Beckman K.B."/>
            <person name="Gohl D.M."/>
        </authorList>
    </citation>
    <scope>NUCLEOTIDE SEQUENCE</scope>
    <source>
        <strain evidence="3">Duluth1</strain>
        <tissue evidence="3">Whole animal</tissue>
    </source>
</reference>
<keyword evidence="1" id="KW-0175">Coiled coil</keyword>
<name>A0A9D4CVX6_DREPO</name>
<evidence type="ECO:0000256" key="1">
    <source>
        <dbReference type="SAM" id="Coils"/>
    </source>
</evidence>
<dbReference type="EMBL" id="JAIWYP010000011">
    <property type="protein sequence ID" value="KAH3734491.1"/>
    <property type="molecule type" value="Genomic_DNA"/>
</dbReference>
<organism evidence="3 4">
    <name type="scientific">Dreissena polymorpha</name>
    <name type="common">Zebra mussel</name>
    <name type="synonym">Mytilus polymorpha</name>
    <dbReference type="NCBI Taxonomy" id="45954"/>
    <lineage>
        <taxon>Eukaryota</taxon>
        <taxon>Metazoa</taxon>
        <taxon>Spiralia</taxon>
        <taxon>Lophotrochozoa</taxon>
        <taxon>Mollusca</taxon>
        <taxon>Bivalvia</taxon>
        <taxon>Autobranchia</taxon>
        <taxon>Heteroconchia</taxon>
        <taxon>Euheterodonta</taxon>
        <taxon>Imparidentia</taxon>
        <taxon>Neoheterodontei</taxon>
        <taxon>Myida</taxon>
        <taxon>Dreissenoidea</taxon>
        <taxon>Dreissenidae</taxon>
        <taxon>Dreissena</taxon>
    </lineage>
</organism>
<dbReference type="AlphaFoldDB" id="A0A9D4CVX6"/>
<dbReference type="Proteomes" id="UP000828390">
    <property type="component" value="Unassembled WGS sequence"/>
</dbReference>
<feature type="region of interest" description="Disordered" evidence="2">
    <location>
        <begin position="256"/>
        <end position="281"/>
    </location>
</feature>
<protein>
    <submittedName>
        <fullName evidence="3">Uncharacterized protein</fullName>
    </submittedName>
</protein>
<keyword evidence="4" id="KW-1185">Reference proteome</keyword>
<evidence type="ECO:0000256" key="2">
    <source>
        <dbReference type="SAM" id="MobiDB-lite"/>
    </source>
</evidence>
<comment type="caution">
    <text evidence="3">The sequence shown here is derived from an EMBL/GenBank/DDBJ whole genome shotgun (WGS) entry which is preliminary data.</text>
</comment>
<feature type="coiled-coil region" evidence="1">
    <location>
        <begin position="57"/>
        <end position="94"/>
    </location>
</feature>
<gene>
    <name evidence="3" type="ORF">DPMN_040930</name>
</gene>
<proteinExistence type="predicted"/>
<sequence>MDSIERCNKLFVANILQQIIMATVRRIGEKNDLTMKTMINSTESLKTIPTIPKDMVVKELINKFETFKLNNELLENVSNKGSDLKLLIEDLDREVRAILRQMVLRMVMDTVRTFEPRTRLHHGCTAAVRKVGHTQRFSIVTGPSNEEIPKIIEDPSIYFKKASLQVGIGISSDIPIDNVVPAHDRTLVNDKYMKLDNSCISGDVLRNNEELRSGEDCKQLENITVNYKRKEAIYRTDDDCSKDDCIAGDDDTADDNYIADDDYTEDNHYREDDDDYRADDDYRKDDEYRADDKVNGKHMKERFNTRLLKVFIGIFCCFSKSSKYR</sequence>
<accession>A0A9D4CVX6</accession>
<evidence type="ECO:0000313" key="3">
    <source>
        <dbReference type="EMBL" id="KAH3734491.1"/>
    </source>
</evidence>
<reference evidence="3" key="2">
    <citation type="submission" date="2020-11" db="EMBL/GenBank/DDBJ databases">
        <authorList>
            <person name="McCartney M.A."/>
            <person name="Auch B."/>
            <person name="Kono T."/>
            <person name="Mallez S."/>
            <person name="Becker A."/>
            <person name="Gohl D.M."/>
            <person name="Silverstein K.A.T."/>
            <person name="Koren S."/>
            <person name="Bechman K.B."/>
            <person name="Herman A."/>
            <person name="Abrahante J.E."/>
            <person name="Garbe J."/>
        </authorList>
    </citation>
    <scope>NUCLEOTIDE SEQUENCE</scope>
    <source>
        <strain evidence="3">Duluth1</strain>
        <tissue evidence="3">Whole animal</tissue>
    </source>
</reference>
<evidence type="ECO:0000313" key="4">
    <source>
        <dbReference type="Proteomes" id="UP000828390"/>
    </source>
</evidence>